<accession>A0A9Q8PJ79</accession>
<dbReference type="EMBL" id="CP090173">
    <property type="protein sequence ID" value="UJO23541.1"/>
    <property type="molecule type" value="Genomic_DNA"/>
</dbReference>
<protein>
    <submittedName>
        <fullName evidence="1">Uncharacterized protein</fullName>
    </submittedName>
</protein>
<proteinExistence type="predicted"/>
<reference evidence="1" key="2">
    <citation type="journal article" date="2022" name="Microb. Genom.">
        <title>A chromosome-scale genome assembly of the tomato pathogen Cladosporium fulvum reveals a compartmentalized genome architecture and the presence of a dispensable chromosome.</title>
        <authorList>
            <person name="Zaccaron A.Z."/>
            <person name="Chen L.H."/>
            <person name="Samaras A."/>
            <person name="Stergiopoulos I."/>
        </authorList>
    </citation>
    <scope>NUCLEOTIDE SEQUENCE</scope>
    <source>
        <strain evidence="1">Race5_Kim</strain>
    </source>
</reference>
<sequence>MSGRIYTMAALKKAAKQILARYEHKKPTSLLDLPAEIWSEIGRLVIDNTTPVRPSYSGCENFCTCRKWPPPQQPAITQVSRVLREELLPYYYATKVTISVSLDHYATDKWLSAIGERNRRHVTGLTIVGPKWQIIDEEIMDIAWGIRAEIVQTKRAPDGWHEMHTIKL</sequence>
<dbReference type="AlphaFoldDB" id="A0A9Q8PJ79"/>
<evidence type="ECO:0000313" key="2">
    <source>
        <dbReference type="Proteomes" id="UP000756132"/>
    </source>
</evidence>
<dbReference type="OrthoDB" id="3646601at2759"/>
<organism evidence="1 2">
    <name type="scientific">Passalora fulva</name>
    <name type="common">Tomato leaf mold</name>
    <name type="synonym">Cladosporium fulvum</name>
    <dbReference type="NCBI Taxonomy" id="5499"/>
    <lineage>
        <taxon>Eukaryota</taxon>
        <taxon>Fungi</taxon>
        <taxon>Dikarya</taxon>
        <taxon>Ascomycota</taxon>
        <taxon>Pezizomycotina</taxon>
        <taxon>Dothideomycetes</taxon>
        <taxon>Dothideomycetidae</taxon>
        <taxon>Mycosphaerellales</taxon>
        <taxon>Mycosphaerellaceae</taxon>
        <taxon>Fulvia</taxon>
    </lineage>
</organism>
<dbReference type="Proteomes" id="UP000756132">
    <property type="component" value="Chromosome 11"/>
</dbReference>
<reference evidence="1" key="1">
    <citation type="submission" date="2021-12" db="EMBL/GenBank/DDBJ databases">
        <authorList>
            <person name="Zaccaron A."/>
            <person name="Stergiopoulos I."/>
        </authorList>
    </citation>
    <scope>NUCLEOTIDE SEQUENCE</scope>
    <source>
        <strain evidence="1">Race5_Kim</strain>
    </source>
</reference>
<evidence type="ECO:0000313" key="1">
    <source>
        <dbReference type="EMBL" id="UJO23541.1"/>
    </source>
</evidence>
<name>A0A9Q8PJ79_PASFU</name>
<gene>
    <name evidence="1" type="ORF">CLAFUR5_12553</name>
</gene>
<keyword evidence="2" id="KW-1185">Reference proteome</keyword>